<dbReference type="GO" id="GO:0008519">
    <property type="term" value="F:ammonium channel activity"/>
    <property type="evidence" value="ECO:0007669"/>
    <property type="project" value="InterPro"/>
</dbReference>
<dbReference type="InterPro" id="IPR002187">
    <property type="entry name" value="N-reg_PII"/>
</dbReference>
<keyword evidence="6 8" id="KW-0472">Membrane</keyword>
<evidence type="ECO:0000313" key="10">
    <source>
        <dbReference type="EMBL" id="MPM08329.1"/>
    </source>
</evidence>
<dbReference type="InterPro" id="IPR017918">
    <property type="entry name" value="N-reg_PII_CS"/>
</dbReference>
<dbReference type="InterPro" id="IPR018047">
    <property type="entry name" value="Ammonium_transpt_CS"/>
</dbReference>
<feature type="domain" description="Ammonium transporter AmtB-like" evidence="9">
    <location>
        <begin position="11"/>
        <end position="423"/>
    </location>
</feature>
<dbReference type="GO" id="GO:0097272">
    <property type="term" value="P:ammonium homeostasis"/>
    <property type="evidence" value="ECO:0007669"/>
    <property type="project" value="TreeGrafter"/>
</dbReference>
<dbReference type="PANTHER" id="PTHR11730:SF89">
    <property type="entry name" value="AMMONIUM TRANSPORTER SLL0108-RELATED"/>
    <property type="match status" value="1"/>
</dbReference>
<dbReference type="GO" id="GO:0006808">
    <property type="term" value="P:regulation of nitrogen utilization"/>
    <property type="evidence" value="ECO:0007669"/>
    <property type="project" value="InterPro"/>
</dbReference>
<dbReference type="EMBL" id="VSSQ01001438">
    <property type="protein sequence ID" value="MPM08329.1"/>
    <property type="molecule type" value="Genomic_DNA"/>
</dbReference>
<dbReference type="PANTHER" id="PTHR11730">
    <property type="entry name" value="AMMONIUM TRANSPORTER"/>
    <property type="match status" value="1"/>
</dbReference>
<feature type="transmembrane region" description="Helical" evidence="8">
    <location>
        <begin position="6"/>
        <end position="26"/>
    </location>
</feature>
<reference evidence="10" key="1">
    <citation type="submission" date="2019-08" db="EMBL/GenBank/DDBJ databases">
        <authorList>
            <person name="Kucharzyk K."/>
            <person name="Murdoch R.W."/>
            <person name="Higgins S."/>
            <person name="Loffler F."/>
        </authorList>
    </citation>
    <scope>NUCLEOTIDE SEQUENCE</scope>
</reference>
<dbReference type="GO" id="GO:0030234">
    <property type="term" value="F:enzyme regulator activity"/>
    <property type="evidence" value="ECO:0007669"/>
    <property type="project" value="InterPro"/>
</dbReference>
<dbReference type="AlphaFoldDB" id="A0A644WX04"/>
<dbReference type="InterPro" id="IPR001905">
    <property type="entry name" value="Ammonium_transpt"/>
</dbReference>
<dbReference type="Pfam" id="PF00543">
    <property type="entry name" value="P-II"/>
    <property type="match status" value="1"/>
</dbReference>
<dbReference type="InterPro" id="IPR029020">
    <property type="entry name" value="Ammonium/urea_transptr"/>
</dbReference>
<accession>A0A644WX04</accession>
<dbReference type="Gene3D" id="1.10.3430.10">
    <property type="entry name" value="Ammonium transporter AmtB like domains"/>
    <property type="match status" value="1"/>
</dbReference>
<evidence type="ECO:0000256" key="5">
    <source>
        <dbReference type="ARBA" id="ARBA00022989"/>
    </source>
</evidence>
<feature type="transmembrane region" description="Helical" evidence="8">
    <location>
        <begin position="137"/>
        <end position="160"/>
    </location>
</feature>
<evidence type="ECO:0000259" key="9">
    <source>
        <dbReference type="Pfam" id="PF00909"/>
    </source>
</evidence>
<feature type="transmembrane region" description="Helical" evidence="8">
    <location>
        <begin position="331"/>
        <end position="356"/>
    </location>
</feature>
<feature type="transmembrane region" description="Helical" evidence="8">
    <location>
        <begin position="214"/>
        <end position="231"/>
    </location>
</feature>
<gene>
    <name evidence="10" type="ORF">SDC9_54641</name>
</gene>
<keyword evidence="4 8" id="KW-0812">Transmembrane</keyword>
<name>A0A644WX04_9ZZZZ</name>
<keyword evidence="3" id="KW-0813">Transport</keyword>
<dbReference type="SMART" id="SM00938">
    <property type="entry name" value="P-II"/>
    <property type="match status" value="1"/>
</dbReference>
<feature type="transmembrane region" description="Helical" evidence="8">
    <location>
        <begin position="112"/>
        <end position="130"/>
    </location>
</feature>
<feature type="transmembrane region" description="Helical" evidence="8">
    <location>
        <begin position="376"/>
        <end position="396"/>
    </location>
</feature>
<dbReference type="SUPFAM" id="SSF111352">
    <property type="entry name" value="Ammonium transporter"/>
    <property type="match status" value="1"/>
</dbReference>
<dbReference type="NCBIfam" id="TIGR00836">
    <property type="entry name" value="amt"/>
    <property type="match status" value="1"/>
</dbReference>
<evidence type="ECO:0000256" key="6">
    <source>
        <dbReference type="ARBA" id="ARBA00023136"/>
    </source>
</evidence>
<evidence type="ECO:0000256" key="4">
    <source>
        <dbReference type="ARBA" id="ARBA00022692"/>
    </source>
</evidence>
<feature type="transmembrane region" description="Helical" evidence="8">
    <location>
        <begin position="243"/>
        <end position="270"/>
    </location>
</feature>
<dbReference type="PRINTS" id="PR00340">
    <property type="entry name" value="PIIGLNB"/>
</dbReference>
<dbReference type="PROSITE" id="PS01219">
    <property type="entry name" value="AMMONIUM_TRANSP"/>
    <property type="match status" value="1"/>
</dbReference>
<dbReference type="GO" id="GO:0016020">
    <property type="term" value="C:membrane"/>
    <property type="evidence" value="ECO:0007669"/>
    <property type="project" value="UniProtKB-SubCell"/>
</dbReference>
<dbReference type="InterPro" id="IPR015867">
    <property type="entry name" value="N-reg_PII/ATP_PRibTrfase_C"/>
</dbReference>
<dbReference type="InterPro" id="IPR011322">
    <property type="entry name" value="N-reg_PII-like_a/b"/>
</dbReference>
<dbReference type="SUPFAM" id="SSF54913">
    <property type="entry name" value="GlnB-like"/>
    <property type="match status" value="1"/>
</dbReference>
<keyword evidence="7" id="KW-0924">Ammonia transport</keyword>
<evidence type="ECO:0000256" key="3">
    <source>
        <dbReference type="ARBA" id="ARBA00022448"/>
    </source>
</evidence>
<organism evidence="10">
    <name type="scientific">bioreactor metagenome</name>
    <dbReference type="NCBI Taxonomy" id="1076179"/>
    <lineage>
        <taxon>unclassified sequences</taxon>
        <taxon>metagenomes</taxon>
        <taxon>ecological metagenomes</taxon>
    </lineage>
</organism>
<comment type="caution">
    <text evidence="10">The sequence shown here is derived from an EMBL/GenBank/DDBJ whole genome shotgun (WGS) entry which is preliminary data.</text>
</comment>
<feature type="transmembrane region" description="Helical" evidence="8">
    <location>
        <begin position="47"/>
        <end position="66"/>
    </location>
</feature>
<comment type="similarity">
    <text evidence="2">Belongs to the ammonia transporter channel (TC 1.A.11.2) family.</text>
</comment>
<dbReference type="Pfam" id="PF00909">
    <property type="entry name" value="Ammonium_transp"/>
    <property type="match status" value="1"/>
</dbReference>
<evidence type="ECO:0000256" key="8">
    <source>
        <dbReference type="SAM" id="Phobius"/>
    </source>
</evidence>
<evidence type="ECO:0000256" key="2">
    <source>
        <dbReference type="ARBA" id="ARBA00005887"/>
    </source>
</evidence>
<dbReference type="PROSITE" id="PS00638">
    <property type="entry name" value="PII_GLNB_CTER"/>
    <property type="match status" value="1"/>
</dbReference>
<feature type="transmembrane region" description="Helical" evidence="8">
    <location>
        <begin position="172"/>
        <end position="193"/>
    </location>
</feature>
<protein>
    <recommendedName>
        <fullName evidence="9">Ammonium transporter AmtB-like domain-containing protein</fullName>
    </recommendedName>
</protein>
<dbReference type="InterPro" id="IPR024041">
    <property type="entry name" value="NH4_transpt_AmtB-like_dom"/>
</dbReference>
<evidence type="ECO:0000256" key="7">
    <source>
        <dbReference type="ARBA" id="ARBA00023177"/>
    </source>
</evidence>
<feature type="transmembrane region" description="Helical" evidence="8">
    <location>
        <begin position="303"/>
        <end position="319"/>
    </location>
</feature>
<evidence type="ECO:0000256" key="1">
    <source>
        <dbReference type="ARBA" id="ARBA00004141"/>
    </source>
</evidence>
<sequence length="583" mass="62123">METKVILDTIWVIFAAVLVFFMNLGFATVESGLARQKNSVNILSKNFIVFAVSSLGFLVLGWGLMFGDGNGFIGLSGLFMASGADNSPAVGEAYRGVYSAISWAGVPFWAKFFFQLVFCGTAATIVSGAVAERIKYISFIVFSLILTLLIYPIVGHWIWGGGFLSKLGMLDFAGGSVVHSVGGWAALSGVIILGPRIGKYTKDGKIHPIPGHNMSLATIGAFVLWFGWFGFNPGSTMAADPMAISHILVTTNTAGIMAVLTATATAWIVIGKPDLGMSINGLLAGLVAITPCCAYVSIPSSLIIGAVAGIIVVLAVMFFDRRKLDDPVGALSVHLVHGVLGTLFVGLFAQDGIAGIHTLNGLFFGGGFELLGKQALGVLCVASFVFPVSFLVWAVIKKTMGLRVSAKEEIEGLDIGEHGNQGYPDFVTVDYTGSAEKMDYPEISPVTGSVPVEQAVPVKVIPASGHKITKVEIITKQNKFENLKNEMDKIGITGMTVTNVLGYGVQGGMTEYYRGVEFETNLLPKIKIEIVVSKVPVRTVIETAKKVLYTGNIGDGKIFVYDVENVVKVRTGEEGYDALQDVE</sequence>
<comment type="subcellular location">
    <subcellularLocation>
        <location evidence="1">Membrane</location>
        <topology evidence="1">Multi-pass membrane protein</topology>
    </subcellularLocation>
</comment>
<proteinExistence type="inferred from homology"/>
<feature type="transmembrane region" description="Helical" evidence="8">
    <location>
        <begin position="277"/>
        <end position="297"/>
    </location>
</feature>
<dbReference type="Gene3D" id="3.30.70.120">
    <property type="match status" value="1"/>
</dbReference>
<keyword evidence="5 8" id="KW-1133">Transmembrane helix</keyword>
<dbReference type="PROSITE" id="PS51343">
    <property type="entry name" value="PII_GLNB_DOM"/>
    <property type="match status" value="1"/>
</dbReference>